<dbReference type="EMBL" id="JQ418524">
    <property type="protein sequence ID" value="AFK89028.1"/>
    <property type="molecule type" value="Genomic_DNA"/>
</dbReference>
<reference evidence="1" key="1">
    <citation type="submission" date="2012-01" db="EMBL/GenBank/DDBJ databases">
        <authorList>
            <person name="Summers A.O."/>
            <person name="Wireman J."/>
        </authorList>
    </citation>
    <scope>NUCLEOTIDE SEQUENCE</scope>
    <source>
        <strain evidence="1">AC2-58</strain>
        <plasmid evidence="1">pAC258-26</plasmid>
    </source>
</reference>
<accession>I3W0A1</accession>
<organism evidence="1">
    <name type="scientific">Acetobacter pasteurianus</name>
    <name type="common">Acetobacter turbidans</name>
    <dbReference type="NCBI Taxonomy" id="438"/>
    <lineage>
        <taxon>Bacteria</taxon>
        <taxon>Pseudomonadati</taxon>
        <taxon>Pseudomonadota</taxon>
        <taxon>Alphaproteobacteria</taxon>
        <taxon>Acetobacterales</taxon>
        <taxon>Acetobacteraceae</taxon>
        <taxon>Acetobacter</taxon>
    </lineage>
</organism>
<dbReference type="SUPFAM" id="SSF50494">
    <property type="entry name" value="Trypsin-like serine proteases"/>
    <property type="match status" value="1"/>
</dbReference>
<dbReference type="InterPro" id="IPR009003">
    <property type="entry name" value="Peptidase_S1_PA"/>
</dbReference>
<dbReference type="AlphaFoldDB" id="I3W0A1"/>
<sequence length="324" mass="36414">MFLFGDNPRIDGSREVLGSGVLIGHNHPRYDPQQQFTRDTYAVTAAHVVRSGGSIIRLNTKGGGSRYIELDPSEWTFSKVDDVAAVDITERINDDDEIVVMHDSWLADKPVIDHYQIGMGEDGLALGLFSSLPGTGRNVITGRFGNISLMADPGALINYAGRLRPAHLFDMKSRPGLSGSPIFVYRTPSSDLRFIDQGPRHFADNNEYLQIQTYWRHRENTFVKLLGIHSAQYTDSVQVTRDHELAHEVNDFIRDGDHLRIPNSMSVVVPADAIKDLLSNQSFATVMEQRNKDEDTCSADLLLERTIYSGWLPNRGYETIFKNF</sequence>
<geneLocation type="plasmid" evidence="1">
    <name>pAC258-26</name>
</geneLocation>
<proteinExistence type="predicted"/>
<protein>
    <recommendedName>
        <fullName evidence="2">Serine protease</fullName>
    </recommendedName>
</protein>
<evidence type="ECO:0008006" key="2">
    <source>
        <dbReference type="Google" id="ProtNLM"/>
    </source>
</evidence>
<keyword evidence="1" id="KW-0614">Plasmid</keyword>
<name>I3W0A1_ACEPA</name>
<evidence type="ECO:0000313" key="1">
    <source>
        <dbReference type="EMBL" id="AFK89028.1"/>
    </source>
</evidence>